<protein>
    <submittedName>
        <fullName evidence="1">VRR-NUC domain-containing protein</fullName>
    </submittedName>
</protein>
<organism evidence="1 2">
    <name type="scientific">Caballeronia novacaledonica</name>
    <dbReference type="NCBI Taxonomy" id="1544861"/>
    <lineage>
        <taxon>Bacteria</taxon>
        <taxon>Pseudomonadati</taxon>
        <taxon>Pseudomonadota</taxon>
        <taxon>Betaproteobacteria</taxon>
        <taxon>Burkholderiales</taxon>
        <taxon>Burkholderiaceae</taxon>
        <taxon>Caballeronia</taxon>
    </lineage>
</organism>
<dbReference type="Proteomes" id="UP001055013">
    <property type="component" value="Unassembled WGS sequence"/>
</dbReference>
<dbReference type="EMBL" id="BPUR01000041">
    <property type="protein sequence ID" value="GJH22447.1"/>
    <property type="molecule type" value="Genomic_DNA"/>
</dbReference>
<sequence>MKEPKNGVEHVPSESTEQMMFFKWVRAAFPKLIAFHVPNGGKRSLRTAVRLKKEGVAAGVPDIIISKACGIYCGMYIELKRTKGGALSESQKDMIRELRAEGYYVAVCRGFDEAREELIGYLNLGEHRTHG</sequence>
<keyword evidence="2" id="KW-1185">Reference proteome</keyword>
<accession>A0ACB5R648</accession>
<proteinExistence type="predicted"/>
<reference evidence="1" key="1">
    <citation type="submission" date="2021-09" db="EMBL/GenBank/DDBJ databases">
        <title>Isolation and characterization of 3-chlorobenzoate degrading bacteria from soils in Shizuoka.</title>
        <authorList>
            <person name="Ifat A."/>
            <person name="Ogawa N."/>
            <person name="Kimbara K."/>
            <person name="Moriuchi R."/>
            <person name="Dohra H."/>
            <person name="Shintani M."/>
        </authorList>
    </citation>
    <scope>NUCLEOTIDE SEQUENCE</scope>
    <source>
        <strain evidence="1">19CS2-2</strain>
    </source>
</reference>
<name>A0ACB5R648_9BURK</name>
<comment type="caution">
    <text evidence="1">The sequence shown here is derived from an EMBL/GenBank/DDBJ whole genome shotgun (WGS) entry which is preliminary data.</text>
</comment>
<gene>
    <name evidence="1" type="ORF">CBA19CS22_37915</name>
</gene>
<evidence type="ECO:0000313" key="2">
    <source>
        <dbReference type="Proteomes" id="UP001055013"/>
    </source>
</evidence>
<evidence type="ECO:0000313" key="1">
    <source>
        <dbReference type="EMBL" id="GJH22447.1"/>
    </source>
</evidence>